<dbReference type="GO" id="GO:0005634">
    <property type="term" value="C:nucleus"/>
    <property type="evidence" value="ECO:0007669"/>
    <property type="project" value="UniProtKB-SubCell"/>
</dbReference>
<organism evidence="10 11">
    <name type="scientific">Aspergillus nanangensis</name>
    <dbReference type="NCBI Taxonomy" id="2582783"/>
    <lineage>
        <taxon>Eukaryota</taxon>
        <taxon>Fungi</taxon>
        <taxon>Dikarya</taxon>
        <taxon>Ascomycota</taxon>
        <taxon>Pezizomycotina</taxon>
        <taxon>Eurotiomycetes</taxon>
        <taxon>Eurotiomycetidae</taxon>
        <taxon>Eurotiales</taxon>
        <taxon>Aspergillaceae</taxon>
        <taxon>Aspergillus</taxon>
        <taxon>Aspergillus subgen. Circumdati</taxon>
    </lineage>
</organism>
<feature type="compositionally biased region" description="Polar residues" evidence="7">
    <location>
        <begin position="1"/>
        <end position="17"/>
    </location>
</feature>
<dbReference type="Pfam" id="PF00172">
    <property type="entry name" value="Zn_clus"/>
    <property type="match status" value="1"/>
</dbReference>
<evidence type="ECO:0000256" key="4">
    <source>
        <dbReference type="ARBA" id="ARBA00023125"/>
    </source>
</evidence>
<dbReference type="InterPro" id="IPR001138">
    <property type="entry name" value="Zn2Cys6_DnaBD"/>
</dbReference>
<dbReference type="PROSITE" id="PS50048">
    <property type="entry name" value="ZN2_CY6_FUNGAL_2"/>
    <property type="match status" value="1"/>
</dbReference>
<dbReference type="GO" id="GO:0045944">
    <property type="term" value="P:positive regulation of transcription by RNA polymerase II"/>
    <property type="evidence" value="ECO:0007669"/>
    <property type="project" value="TreeGrafter"/>
</dbReference>
<dbReference type="CDD" id="cd12148">
    <property type="entry name" value="fungal_TF_MHR"/>
    <property type="match status" value="1"/>
</dbReference>
<keyword evidence="4" id="KW-0238">DNA-binding</keyword>
<proteinExistence type="predicted"/>
<keyword evidence="5" id="KW-0804">Transcription</keyword>
<feature type="compositionally biased region" description="Low complexity" evidence="7">
    <location>
        <begin position="637"/>
        <end position="655"/>
    </location>
</feature>
<name>A0AAD4CM37_ASPNN</name>
<dbReference type="GO" id="GO:0006351">
    <property type="term" value="P:DNA-templated transcription"/>
    <property type="evidence" value="ECO:0007669"/>
    <property type="project" value="InterPro"/>
</dbReference>
<gene>
    <name evidence="10" type="ORF">FE257_008166</name>
</gene>
<dbReference type="InterPro" id="IPR036864">
    <property type="entry name" value="Zn2-C6_fun-type_DNA-bd_sf"/>
</dbReference>
<evidence type="ECO:0000256" key="5">
    <source>
        <dbReference type="ARBA" id="ARBA00023163"/>
    </source>
</evidence>
<feature type="region of interest" description="Disordered" evidence="7">
    <location>
        <begin position="621"/>
        <end position="667"/>
    </location>
</feature>
<keyword evidence="8" id="KW-0812">Transmembrane</keyword>
<feature type="compositionally biased region" description="Basic residues" evidence="7">
    <location>
        <begin position="18"/>
        <end position="29"/>
    </location>
</feature>
<dbReference type="SMART" id="SM00906">
    <property type="entry name" value="Fungal_trans"/>
    <property type="match status" value="1"/>
</dbReference>
<reference evidence="10" key="1">
    <citation type="journal article" date="2019" name="Beilstein J. Org. Chem.">
        <title>Nanangenines: drimane sesquiterpenoids as the dominant metabolite cohort of a novel Australian fungus, Aspergillus nanangensis.</title>
        <authorList>
            <person name="Lacey H.J."/>
            <person name="Gilchrist C.L.M."/>
            <person name="Crombie A."/>
            <person name="Kalaitzis J.A."/>
            <person name="Vuong D."/>
            <person name="Rutledge P.J."/>
            <person name="Turner P."/>
            <person name="Pitt J.I."/>
            <person name="Lacey E."/>
            <person name="Chooi Y.H."/>
            <person name="Piggott A.M."/>
        </authorList>
    </citation>
    <scope>NUCLEOTIDE SEQUENCE</scope>
    <source>
        <strain evidence="10">MST-FP2251</strain>
    </source>
</reference>
<evidence type="ECO:0000313" key="10">
    <source>
        <dbReference type="EMBL" id="KAF9888996.1"/>
    </source>
</evidence>
<feature type="region of interest" description="Disordered" evidence="7">
    <location>
        <begin position="1"/>
        <end position="29"/>
    </location>
</feature>
<dbReference type="PANTHER" id="PTHR47540:SF3">
    <property type="entry name" value="ZN(II)2CYS6 TRANSCRIPTION FACTOR (EUROFUNG)"/>
    <property type="match status" value="1"/>
</dbReference>
<dbReference type="EMBL" id="VCAU01000041">
    <property type="protein sequence ID" value="KAF9888996.1"/>
    <property type="molecule type" value="Genomic_DNA"/>
</dbReference>
<reference evidence="10" key="2">
    <citation type="submission" date="2020-02" db="EMBL/GenBank/DDBJ databases">
        <authorList>
            <person name="Gilchrist C.L.M."/>
            <person name="Chooi Y.-H."/>
        </authorList>
    </citation>
    <scope>NUCLEOTIDE SEQUENCE</scope>
    <source>
        <strain evidence="10">MST-FP2251</strain>
    </source>
</reference>
<dbReference type="InterPro" id="IPR007219">
    <property type="entry name" value="XnlR_reg_dom"/>
</dbReference>
<keyword evidence="3" id="KW-0805">Transcription regulation</keyword>
<keyword evidence="2" id="KW-0479">Metal-binding</keyword>
<feature type="transmembrane region" description="Helical" evidence="8">
    <location>
        <begin position="532"/>
        <end position="552"/>
    </location>
</feature>
<keyword evidence="6" id="KW-0539">Nucleus</keyword>
<dbReference type="PROSITE" id="PS00463">
    <property type="entry name" value="ZN2_CY6_FUNGAL_1"/>
    <property type="match status" value="1"/>
</dbReference>
<dbReference type="InterPro" id="IPR051711">
    <property type="entry name" value="Stress_Response_Reg"/>
</dbReference>
<dbReference type="GO" id="GO:0000981">
    <property type="term" value="F:DNA-binding transcription factor activity, RNA polymerase II-specific"/>
    <property type="evidence" value="ECO:0007669"/>
    <property type="project" value="InterPro"/>
</dbReference>
<evidence type="ECO:0000256" key="3">
    <source>
        <dbReference type="ARBA" id="ARBA00023015"/>
    </source>
</evidence>
<keyword evidence="11" id="KW-1185">Reference proteome</keyword>
<dbReference type="PANTHER" id="PTHR47540">
    <property type="entry name" value="THIAMINE REPRESSIBLE GENES REGULATORY PROTEIN THI5"/>
    <property type="match status" value="1"/>
</dbReference>
<dbReference type="CDD" id="cd00067">
    <property type="entry name" value="GAL4"/>
    <property type="match status" value="1"/>
</dbReference>
<dbReference type="SMART" id="SM00066">
    <property type="entry name" value="GAL4"/>
    <property type="match status" value="1"/>
</dbReference>
<evidence type="ECO:0000256" key="8">
    <source>
        <dbReference type="SAM" id="Phobius"/>
    </source>
</evidence>
<evidence type="ECO:0000256" key="1">
    <source>
        <dbReference type="ARBA" id="ARBA00004123"/>
    </source>
</evidence>
<feature type="domain" description="Zn(2)-C6 fungal-type" evidence="9">
    <location>
        <begin position="35"/>
        <end position="64"/>
    </location>
</feature>
<dbReference type="Pfam" id="PF04082">
    <property type="entry name" value="Fungal_trans"/>
    <property type="match status" value="1"/>
</dbReference>
<accession>A0AAD4CM37</accession>
<keyword evidence="8" id="KW-1133">Transmembrane helix</keyword>
<evidence type="ECO:0000256" key="2">
    <source>
        <dbReference type="ARBA" id="ARBA00022723"/>
    </source>
</evidence>
<dbReference type="SUPFAM" id="SSF57701">
    <property type="entry name" value="Zn2/Cys6 DNA-binding domain"/>
    <property type="match status" value="1"/>
</dbReference>
<sequence>MTETIPSYGSDPEPSSATRRKNGRGSHQRRNTIRACDTCKEKKTRCSGTLPCLRCCRLVIQCEYRSSYSRGLVAPPPPPLDASDDIPMANRVLQSSPSTPSDFPQACSSRLGALACSGVHRTEHGSASGLSFLSGVCQQFREDPVASGHLDISGLAALNPEVPDASSVFQYGDKPYSRYYVPDVELPSFERAMHLVAIYFDFAVVTYRFLLRGRVEQWVSQLFESGISPAKPPSGPLVATACVVFSVFAIGALYEQRDVANQIDRDEQSERWLAIAKHLLALEVGPPGLETIQARLNVCLYLVASSRASESWFSYGVTVQLVIALGLHRASLVSADQDRGSAYTDQQLRKRIFWSVYTLDRYISVIFGRPPLLHEEDVDQEFPDELSDEDLLIDDPALRGGRPDHGMVTAVLHFRLAQILGSISRQLYTAKPHCPGTPVERAVLLMLELERWRENVPASHDQWRFSQILQLAYFHAIIHATRSLLFLNMDDMARSPVPTATVVSYIEKCMGAAEDIMTIVDDLSSERRLIQGFWFTHYICFCAITVAYIYIIRHHQSSPLIRLSTQHQDDAGRLRYLFSLAETCQQHLGCVTSHSSPSRRYGLILEELRLEVHRQIVSHLRPAQRRSTPDDPRDSALQSLSNGSSTTGQGSISQLAASHSSPRPVWTDESLPLDSVTWQASTADDAVASLTDDSNSLDGMNDPAWWAQVDSWTYSALCQEPFVFTF</sequence>
<evidence type="ECO:0000259" key="9">
    <source>
        <dbReference type="PROSITE" id="PS50048"/>
    </source>
</evidence>
<comment type="subcellular location">
    <subcellularLocation>
        <location evidence="1">Nucleus</location>
    </subcellularLocation>
</comment>
<protein>
    <recommendedName>
        <fullName evidence="9">Zn(2)-C6 fungal-type domain-containing protein</fullName>
    </recommendedName>
</protein>
<dbReference type="AlphaFoldDB" id="A0AAD4CM37"/>
<evidence type="ECO:0000256" key="7">
    <source>
        <dbReference type="SAM" id="MobiDB-lite"/>
    </source>
</evidence>
<evidence type="ECO:0000256" key="6">
    <source>
        <dbReference type="ARBA" id="ARBA00023242"/>
    </source>
</evidence>
<keyword evidence="8" id="KW-0472">Membrane</keyword>
<dbReference type="GO" id="GO:0043565">
    <property type="term" value="F:sequence-specific DNA binding"/>
    <property type="evidence" value="ECO:0007669"/>
    <property type="project" value="TreeGrafter"/>
</dbReference>
<comment type="caution">
    <text evidence="10">The sequence shown here is derived from an EMBL/GenBank/DDBJ whole genome shotgun (WGS) entry which is preliminary data.</text>
</comment>
<evidence type="ECO:0000313" key="11">
    <source>
        <dbReference type="Proteomes" id="UP001194746"/>
    </source>
</evidence>
<dbReference type="GO" id="GO:0008270">
    <property type="term" value="F:zinc ion binding"/>
    <property type="evidence" value="ECO:0007669"/>
    <property type="project" value="InterPro"/>
</dbReference>
<dbReference type="Gene3D" id="4.10.240.10">
    <property type="entry name" value="Zn(2)-C6 fungal-type DNA-binding domain"/>
    <property type="match status" value="1"/>
</dbReference>
<dbReference type="Proteomes" id="UP001194746">
    <property type="component" value="Unassembled WGS sequence"/>
</dbReference>